<dbReference type="AlphaFoldDB" id="M1X2D0"/>
<reference evidence="2" key="2">
    <citation type="submission" date="2016-01" db="EMBL/GenBank/DDBJ databases">
        <title>Diatom-associated endosymboitic cyanobacterium lacks core nitrogen metabolism enzymes.</title>
        <authorList>
            <person name="Hilton J.A."/>
            <person name="Foster R.A."/>
            <person name="Tripp H.J."/>
            <person name="Carter B.J."/>
            <person name="Zehr J.P."/>
            <person name="Villareal T.A."/>
        </authorList>
    </citation>
    <scope>NUCLEOTIDE SEQUENCE [LARGE SCALE GENOMIC DNA]</scope>
    <source>
        <strain evidence="2">HH01</strain>
    </source>
</reference>
<sequence>MRQLIIKNQIEPEALWFVEDRLETLLMVEKQPDLNLVHLYLADWGYNTPEEQEEAYKHSRIQLISLSKFSQYFSS</sequence>
<keyword evidence="2" id="KW-1185">Reference proteome</keyword>
<protein>
    <submittedName>
        <fullName evidence="1">Uncharacterized protein</fullName>
    </submittedName>
</protein>
<dbReference type="STRING" id="1165094.RINTHH_4550"/>
<dbReference type="Proteomes" id="UP000053051">
    <property type="component" value="Unassembled WGS sequence"/>
</dbReference>
<gene>
    <name evidence="1" type="ORF">RINTHH_4550</name>
</gene>
<evidence type="ECO:0000313" key="2">
    <source>
        <dbReference type="Proteomes" id="UP000053051"/>
    </source>
</evidence>
<reference evidence="1 2" key="1">
    <citation type="submission" date="2012-05" db="EMBL/GenBank/DDBJ databases">
        <authorList>
            <person name="Hilton J."/>
        </authorList>
    </citation>
    <scope>NUCLEOTIDE SEQUENCE [LARGE SCALE GENOMIC DNA]</scope>
    <source>
        <strain evidence="1 2">HH01</strain>
    </source>
</reference>
<dbReference type="OrthoDB" id="368044at2"/>
<accession>M1X2D0</accession>
<evidence type="ECO:0000313" key="1">
    <source>
        <dbReference type="EMBL" id="CCH66610.1"/>
    </source>
</evidence>
<comment type="caution">
    <text evidence="1">The sequence shown here is derived from an EMBL/GenBank/DDBJ whole genome shotgun (WGS) entry which is preliminary data.</text>
</comment>
<dbReference type="EMBL" id="CAIY01000027">
    <property type="protein sequence ID" value="CCH66610.1"/>
    <property type="molecule type" value="Genomic_DNA"/>
</dbReference>
<name>M1X2D0_9NOST</name>
<proteinExistence type="predicted"/>
<organism evidence="1 2">
    <name type="scientific">Richelia intracellularis HH01</name>
    <dbReference type="NCBI Taxonomy" id="1165094"/>
    <lineage>
        <taxon>Bacteria</taxon>
        <taxon>Bacillati</taxon>
        <taxon>Cyanobacteriota</taxon>
        <taxon>Cyanophyceae</taxon>
        <taxon>Nostocales</taxon>
        <taxon>Nostocaceae</taxon>
        <taxon>Richelia</taxon>
    </lineage>
</organism>